<comment type="caution">
    <text evidence="1">The sequence shown here is derived from an EMBL/GenBank/DDBJ whole genome shotgun (WGS) entry which is preliminary data.</text>
</comment>
<feature type="non-terminal residue" evidence="1">
    <location>
        <position position="1"/>
    </location>
</feature>
<feature type="non-terminal residue" evidence="1">
    <location>
        <position position="40"/>
    </location>
</feature>
<keyword evidence="2" id="KW-1185">Reference proteome</keyword>
<sequence>DFNGGWVSDFKNGLAISTLNLTVSTVKDFNSEWVWQQFHR</sequence>
<dbReference type="AlphaFoldDB" id="A0A9N9PH24"/>
<evidence type="ECO:0000313" key="1">
    <source>
        <dbReference type="EMBL" id="CAG8819551.1"/>
    </source>
</evidence>
<accession>A0A9N9PH24</accession>
<dbReference type="Proteomes" id="UP000789405">
    <property type="component" value="Unassembled WGS sequence"/>
</dbReference>
<dbReference type="EMBL" id="CAJVPY010058115">
    <property type="protein sequence ID" value="CAG8819551.1"/>
    <property type="molecule type" value="Genomic_DNA"/>
</dbReference>
<name>A0A9N9PH24_9GLOM</name>
<organism evidence="1 2">
    <name type="scientific">Dentiscutata erythropus</name>
    <dbReference type="NCBI Taxonomy" id="1348616"/>
    <lineage>
        <taxon>Eukaryota</taxon>
        <taxon>Fungi</taxon>
        <taxon>Fungi incertae sedis</taxon>
        <taxon>Mucoromycota</taxon>
        <taxon>Glomeromycotina</taxon>
        <taxon>Glomeromycetes</taxon>
        <taxon>Diversisporales</taxon>
        <taxon>Gigasporaceae</taxon>
        <taxon>Dentiscutata</taxon>
    </lineage>
</organism>
<gene>
    <name evidence="1" type="ORF">DERYTH_LOCUS26798</name>
</gene>
<proteinExistence type="predicted"/>
<evidence type="ECO:0000313" key="2">
    <source>
        <dbReference type="Proteomes" id="UP000789405"/>
    </source>
</evidence>
<protein>
    <submittedName>
        <fullName evidence="1">7732_t:CDS:1</fullName>
    </submittedName>
</protein>
<reference evidence="1" key="1">
    <citation type="submission" date="2021-06" db="EMBL/GenBank/DDBJ databases">
        <authorList>
            <person name="Kallberg Y."/>
            <person name="Tangrot J."/>
            <person name="Rosling A."/>
        </authorList>
    </citation>
    <scope>NUCLEOTIDE SEQUENCE</scope>
    <source>
        <strain evidence="1">MA453B</strain>
    </source>
</reference>